<dbReference type="Gene3D" id="3.30.40.10">
    <property type="entry name" value="Zinc/RING finger domain, C3HC4 (zinc finger)"/>
    <property type="match status" value="1"/>
</dbReference>
<dbReference type="Proteomes" id="UP000008983">
    <property type="component" value="Unassembled WGS sequence"/>
</dbReference>
<organism evidence="1 2">
    <name type="scientific">Ichthyophthirius multifiliis</name>
    <name type="common">White spot disease agent</name>
    <name type="synonym">Ich</name>
    <dbReference type="NCBI Taxonomy" id="5932"/>
    <lineage>
        <taxon>Eukaryota</taxon>
        <taxon>Sar</taxon>
        <taxon>Alveolata</taxon>
        <taxon>Ciliophora</taxon>
        <taxon>Intramacronucleata</taxon>
        <taxon>Oligohymenophorea</taxon>
        <taxon>Hymenostomatida</taxon>
        <taxon>Ophryoglenina</taxon>
        <taxon>Ichthyophthirius</taxon>
    </lineage>
</organism>
<dbReference type="GeneID" id="14903142"/>
<gene>
    <name evidence="1" type="ORF">IMG5_202030</name>
</gene>
<evidence type="ECO:0000313" key="2">
    <source>
        <dbReference type="Proteomes" id="UP000008983"/>
    </source>
</evidence>
<keyword evidence="2" id="KW-1185">Reference proteome</keyword>
<proteinExistence type="predicted"/>
<dbReference type="AlphaFoldDB" id="G0R620"/>
<sequence>MIKCAQKTCYKYFHFNCIYQQKLTILKMRNRKSEMNMFKILCHEHKNEEKCKIIIYKKKKKKSIKIYYYMGKI</sequence>
<dbReference type="EMBL" id="GL984388">
    <property type="protein sequence ID" value="EGR27086.1"/>
    <property type="molecule type" value="Genomic_DNA"/>
</dbReference>
<reference evidence="1 2" key="1">
    <citation type="submission" date="2011-07" db="EMBL/GenBank/DDBJ databases">
        <authorList>
            <person name="Coyne R."/>
            <person name="Brami D."/>
            <person name="Johnson J."/>
            <person name="Hostetler J."/>
            <person name="Hannick L."/>
            <person name="Clark T."/>
            <person name="Cassidy-Hanley D."/>
            <person name="Inman J."/>
        </authorList>
    </citation>
    <scope>NUCLEOTIDE SEQUENCE [LARGE SCALE GENOMIC DNA]</scope>
    <source>
        <strain evidence="1 2">G5</strain>
    </source>
</reference>
<protein>
    <submittedName>
        <fullName evidence="1">Uncharacterized protein</fullName>
    </submittedName>
</protein>
<dbReference type="InterPro" id="IPR013083">
    <property type="entry name" value="Znf_RING/FYVE/PHD"/>
</dbReference>
<evidence type="ECO:0000313" key="1">
    <source>
        <dbReference type="EMBL" id="EGR27086.1"/>
    </source>
</evidence>
<name>G0R620_ICHMU</name>
<accession>G0R620</accession>
<dbReference type="InParanoid" id="G0R620"/>
<dbReference type="RefSeq" id="XP_004023970.1">
    <property type="nucleotide sequence ID" value="XM_004023921.1"/>
</dbReference>